<evidence type="ECO:0000313" key="2">
    <source>
        <dbReference type="EMBL" id="KAH8032765.1"/>
    </source>
</evidence>
<proteinExistence type="predicted"/>
<reference evidence="2" key="1">
    <citation type="journal article" date="2020" name="Cell">
        <title>Large-Scale Comparative Analyses of Tick Genomes Elucidate Their Genetic Diversity and Vector Capacities.</title>
        <authorList>
            <consortium name="Tick Genome and Microbiome Consortium (TIGMIC)"/>
            <person name="Jia N."/>
            <person name="Wang J."/>
            <person name="Shi W."/>
            <person name="Du L."/>
            <person name="Sun Y."/>
            <person name="Zhan W."/>
            <person name="Jiang J.F."/>
            <person name="Wang Q."/>
            <person name="Zhang B."/>
            <person name="Ji P."/>
            <person name="Bell-Sakyi L."/>
            <person name="Cui X.M."/>
            <person name="Yuan T.T."/>
            <person name="Jiang B.G."/>
            <person name="Yang W.F."/>
            <person name="Lam T.T."/>
            <person name="Chang Q.C."/>
            <person name="Ding S.J."/>
            <person name="Wang X.J."/>
            <person name="Zhu J.G."/>
            <person name="Ruan X.D."/>
            <person name="Zhao L."/>
            <person name="Wei J.T."/>
            <person name="Ye R.Z."/>
            <person name="Que T.C."/>
            <person name="Du C.H."/>
            <person name="Zhou Y.H."/>
            <person name="Cheng J.X."/>
            <person name="Dai P.F."/>
            <person name="Guo W.B."/>
            <person name="Han X.H."/>
            <person name="Huang E.J."/>
            <person name="Li L.F."/>
            <person name="Wei W."/>
            <person name="Gao Y.C."/>
            <person name="Liu J.Z."/>
            <person name="Shao H.Z."/>
            <person name="Wang X."/>
            <person name="Wang C.C."/>
            <person name="Yang T.C."/>
            <person name="Huo Q.B."/>
            <person name="Li W."/>
            <person name="Chen H.Y."/>
            <person name="Chen S.E."/>
            <person name="Zhou L.G."/>
            <person name="Ni X.B."/>
            <person name="Tian J.H."/>
            <person name="Sheng Y."/>
            <person name="Liu T."/>
            <person name="Pan Y.S."/>
            <person name="Xia L.Y."/>
            <person name="Li J."/>
            <person name="Zhao F."/>
            <person name="Cao W.C."/>
        </authorList>
    </citation>
    <scope>NUCLEOTIDE SEQUENCE</scope>
    <source>
        <strain evidence="2">Rmic-2018</strain>
    </source>
</reference>
<dbReference type="EMBL" id="JABSTU010000004">
    <property type="protein sequence ID" value="KAH8032765.1"/>
    <property type="molecule type" value="Genomic_DNA"/>
</dbReference>
<comment type="caution">
    <text evidence="2">The sequence shown here is derived from an EMBL/GenBank/DDBJ whole genome shotgun (WGS) entry which is preliminary data.</text>
</comment>
<feature type="region of interest" description="Disordered" evidence="1">
    <location>
        <begin position="24"/>
        <end position="44"/>
    </location>
</feature>
<dbReference type="AlphaFoldDB" id="A0A9J6EF72"/>
<gene>
    <name evidence="2" type="ORF">HPB51_001758</name>
</gene>
<accession>A0A9J6EF72</accession>
<keyword evidence="3" id="KW-1185">Reference proteome</keyword>
<evidence type="ECO:0000313" key="3">
    <source>
        <dbReference type="Proteomes" id="UP000821866"/>
    </source>
</evidence>
<evidence type="ECO:0000256" key="1">
    <source>
        <dbReference type="SAM" id="MobiDB-lite"/>
    </source>
</evidence>
<dbReference type="Proteomes" id="UP000821866">
    <property type="component" value="Chromosome 2"/>
</dbReference>
<protein>
    <submittedName>
        <fullName evidence="2">Uncharacterized protein</fullName>
    </submittedName>
</protein>
<sequence length="138" mass="15649">MTRGLLFSDQFRMSSSSMEALAASRSSRSHCEERRPRSGHPQMDTGRSWLAAAACSGYSFFTWLPVVCSSVLYAGYMDQYPEVARRDASWPFTIMLVAINVGGKREDAFAFAPENCLRKLQHMLYRTLSLISSAHRRR</sequence>
<organism evidence="2 3">
    <name type="scientific">Rhipicephalus microplus</name>
    <name type="common">Cattle tick</name>
    <name type="synonym">Boophilus microplus</name>
    <dbReference type="NCBI Taxonomy" id="6941"/>
    <lineage>
        <taxon>Eukaryota</taxon>
        <taxon>Metazoa</taxon>
        <taxon>Ecdysozoa</taxon>
        <taxon>Arthropoda</taxon>
        <taxon>Chelicerata</taxon>
        <taxon>Arachnida</taxon>
        <taxon>Acari</taxon>
        <taxon>Parasitiformes</taxon>
        <taxon>Ixodida</taxon>
        <taxon>Ixodoidea</taxon>
        <taxon>Ixodidae</taxon>
        <taxon>Rhipicephalinae</taxon>
        <taxon>Rhipicephalus</taxon>
        <taxon>Boophilus</taxon>
    </lineage>
</organism>
<name>A0A9J6EF72_RHIMP</name>
<reference evidence="2" key="2">
    <citation type="submission" date="2021-09" db="EMBL/GenBank/DDBJ databases">
        <authorList>
            <person name="Jia N."/>
            <person name="Wang J."/>
            <person name="Shi W."/>
            <person name="Du L."/>
            <person name="Sun Y."/>
            <person name="Zhan W."/>
            <person name="Jiang J."/>
            <person name="Wang Q."/>
            <person name="Zhang B."/>
            <person name="Ji P."/>
            <person name="Sakyi L.B."/>
            <person name="Cui X."/>
            <person name="Yuan T."/>
            <person name="Jiang B."/>
            <person name="Yang W."/>
            <person name="Lam T.T.-Y."/>
            <person name="Chang Q."/>
            <person name="Ding S."/>
            <person name="Wang X."/>
            <person name="Zhu J."/>
            <person name="Ruan X."/>
            <person name="Zhao L."/>
            <person name="Wei J."/>
            <person name="Que T."/>
            <person name="Du C."/>
            <person name="Cheng J."/>
            <person name="Dai P."/>
            <person name="Han X."/>
            <person name="Huang E."/>
            <person name="Gao Y."/>
            <person name="Liu J."/>
            <person name="Shao H."/>
            <person name="Ye R."/>
            <person name="Li L."/>
            <person name="Wei W."/>
            <person name="Wang X."/>
            <person name="Wang C."/>
            <person name="Huo Q."/>
            <person name="Li W."/>
            <person name="Guo W."/>
            <person name="Chen H."/>
            <person name="Chen S."/>
            <person name="Zhou L."/>
            <person name="Zhou L."/>
            <person name="Ni X."/>
            <person name="Tian J."/>
            <person name="Zhou Y."/>
            <person name="Sheng Y."/>
            <person name="Liu T."/>
            <person name="Pan Y."/>
            <person name="Xia L."/>
            <person name="Li J."/>
            <person name="Zhao F."/>
            <person name="Cao W."/>
        </authorList>
    </citation>
    <scope>NUCLEOTIDE SEQUENCE</scope>
    <source>
        <strain evidence="2">Rmic-2018</strain>
        <tissue evidence="2">Larvae</tissue>
    </source>
</reference>